<sequence length="494" mass="55317">MLRSWERKRSLPFPATVNCASLDELPLERPLNEAIRANVEASLETLFVSVPGASAAGVFVRPCRRWRRQCSPSGPEQQRGRDRGARRVLVYSGELLRASLQAHGHSKRQRTKTATRRVRCSMSSKPRRGFAANLVRFVQNRILESDWAESLRRVTQRTLWPGAQRRAPPMVRYRPGPNSERLQQLLPTIVVPARPSTGILSAARTSSPKKPLPSMAPFFRRALPWSRSVHVRSTQTRILLDRLERRLQTLPLRTVHVEHDPSVVAPNAAVLILLCRALDATESEGCSQLAFVLTERSKLVRMHRGEISCPGGKVRAGDGSLLQTALRETQEEIGLDPRLVRVLGKFHEYRPLLRSSNFRVLSFLGYMDDRVDPSKLQLNPAEVQNLFVIPQLTMETYRSESGCCQWPKPASETDSHSADDQARVLREPAGTASAGLSPENLLSEQRSIGEQAGLGQAPAPMYCLPRELTGGKIVWGMTARIIHDVLLLIRECDQ</sequence>
<evidence type="ECO:0000313" key="10">
    <source>
        <dbReference type="Proteomes" id="UP000530660"/>
    </source>
</evidence>
<dbReference type="InterPro" id="IPR000086">
    <property type="entry name" value="NUDIX_hydrolase_dom"/>
</dbReference>
<evidence type="ECO:0000256" key="1">
    <source>
        <dbReference type="ARBA" id="ARBA00001936"/>
    </source>
</evidence>
<evidence type="ECO:0000256" key="2">
    <source>
        <dbReference type="ARBA" id="ARBA00001946"/>
    </source>
</evidence>
<feature type="compositionally biased region" description="Basic residues" evidence="7">
    <location>
        <begin position="104"/>
        <end position="119"/>
    </location>
</feature>
<organism evidence="9 10">
    <name type="scientific">Cyanidiococcus yangmingshanensis</name>
    <dbReference type="NCBI Taxonomy" id="2690220"/>
    <lineage>
        <taxon>Eukaryota</taxon>
        <taxon>Rhodophyta</taxon>
        <taxon>Bangiophyceae</taxon>
        <taxon>Cyanidiales</taxon>
        <taxon>Cyanidiaceae</taxon>
        <taxon>Cyanidiococcus</taxon>
    </lineage>
</organism>
<keyword evidence="5" id="KW-0460">Magnesium</keyword>
<gene>
    <name evidence="9" type="ORF">F1559_004553</name>
</gene>
<dbReference type="InterPro" id="IPR015797">
    <property type="entry name" value="NUDIX_hydrolase-like_dom_sf"/>
</dbReference>
<dbReference type="CDD" id="cd03426">
    <property type="entry name" value="NUDIX_CoAse_Nudt7"/>
    <property type="match status" value="1"/>
</dbReference>
<dbReference type="AlphaFoldDB" id="A0A7J7IM90"/>
<evidence type="ECO:0000259" key="8">
    <source>
        <dbReference type="PROSITE" id="PS51462"/>
    </source>
</evidence>
<proteinExistence type="predicted"/>
<reference evidence="9 10" key="1">
    <citation type="journal article" date="2020" name="J. Phycol.">
        <title>Comparative genome analysis reveals Cyanidiococcus gen. nov., a new extremophilic red algal genus sister to Cyanidioschyzon (Cyanidioschyzonaceae, Rhodophyta).</title>
        <authorList>
            <person name="Liu S.-L."/>
            <person name="Chiang Y.-R."/>
            <person name="Yoon H.S."/>
            <person name="Fu H.-Y."/>
        </authorList>
    </citation>
    <scope>NUCLEOTIDE SEQUENCE [LARGE SCALE GENOMIC DNA]</scope>
    <source>
        <strain evidence="9 10">THAL066</strain>
    </source>
</reference>
<dbReference type="OrthoDB" id="77989at2759"/>
<evidence type="ECO:0000256" key="5">
    <source>
        <dbReference type="ARBA" id="ARBA00022842"/>
    </source>
</evidence>
<dbReference type="SUPFAM" id="SSF55811">
    <property type="entry name" value="Nudix"/>
    <property type="match status" value="1"/>
</dbReference>
<keyword evidence="10" id="KW-1185">Reference proteome</keyword>
<comment type="caution">
    <text evidence="9">The sequence shown here is derived from an EMBL/GenBank/DDBJ whole genome shotgun (WGS) entry which is preliminary data.</text>
</comment>
<accession>A0A7J7IM90</accession>
<dbReference type="PROSITE" id="PS51462">
    <property type="entry name" value="NUDIX"/>
    <property type="match status" value="1"/>
</dbReference>
<dbReference type="PANTHER" id="PTHR12992">
    <property type="entry name" value="NUDIX HYDROLASE"/>
    <property type="match status" value="1"/>
</dbReference>
<evidence type="ECO:0000256" key="3">
    <source>
        <dbReference type="ARBA" id="ARBA00022723"/>
    </source>
</evidence>
<dbReference type="EMBL" id="VWRR01000007">
    <property type="protein sequence ID" value="KAF6003411.1"/>
    <property type="molecule type" value="Genomic_DNA"/>
</dbReference>
<dbReference type="InterPro" id="IPR045121">
    <property type="entry name" value="CoAse"/>
</dbReference>
<feature type="region of interest" description="Disordered" evidence="7">
    <location>
        <begin position="101"/>
        <end position="123"/>
    </location>
</feature>
<evidence type="ECO:0000313" key="9">
    <source>
        <dbReference type="EMBL" id="KAF6003411.1"/>
    </source>
</evidence>
<evidence type="ECO:0000256" key="4">
    <source>
        <dbReference type="ARBA" id="ARBA00022801"/>
    </source>
</evidence>
<feature type="domain" description="Nudix hydrolase" evidence="8">
    <location>
        <begin position="265"/>
        <end position="429"/>
    </location>
</feature>
<keyword evidence="3" id="KW-0479">Metal-binding</keyword>
<dbReference type="GO" id="GO:0010945">
    <property type="term" value="F:coenzyme A diphosphatase activity"/>
    <property type="evidence" value="ECO:0007669"/>
    <property type="project" value="InterPro"/>
</dbReference>
<dbReference type="Proteomes" id="UP000530660">
    <property type="component" value="Unassembled WGS sequence"/>
</dbReference>
<evidence type="ECO:0000256" key="6">
    <source>
        <dbReference type="ARBA" id="ARBA00023211"/>
    </source>
</evidence>
<protein>
    <recommendedName>
        <fullName evidence="8">Nudix hydrolase domain-containing protein</fullName>
    </recommendedName>
</protein>
<evidence type="ECO:0000256" key="7">
    <source>
        <dbReference type="SAM" id="MobiDB-lite"/>
    </source>
</evidence>
<dbReference type="Gene3D" id="3.90.79.10">
    <property type="entry name" value="Nucleoside Triphosphate Pyrophosphohydrolase"/>
    <property type="match status" value="1"/>
</dbReference>
<keyword evidence="6" id="KW-0464">Manganese</keyword>
<dbReference type="PANTHER" id="PTHR12992:SF11">
    <property type="entry name" value="MITOCHONDRIAL COENZYME A DIPHOSPHATASE NUDT8"/>
    <property type="match status" value="1"/>
</dbReference>
<name>A0A7J7IM90_9RHOD</name>
<comment type="cofactor">
    <cofactor evidence="2">
        <name>Mg(2+)</name>
        <dbReference type="ChEBI" id="CHEBI:18420"/>
    </cofactor>
</comment>
<dbReference type="GO" id="GO:0046872">
    <property type="term" value="F:metal ion binding"/>
    <property type="evidence" value="ECO:0007669"/>
    <property type="project" value="UniProtKB-KW"/>
</dbReference>
<dbReference type="Pfam" id="PF00293">
    <property type="entry name" value="NUDIX"/>
    <property type="match status" value="1"/>
</dbReference>
<keyword evidence="4" id="KW-0378">Hydrolase</keyword>
<comment type="cofactor">
    <cofactor evidence="1">
        <name>Mn(2+)</name>
        <dbReference type="ChEBI" id="CHEBI:29035"/>
    </cofactor>
</comment>